<dbReference type="PROSITE" id="PS50126">
    <property type="entry name" value="S1"/>
    <property type="match status" value="1"/>
</dbReference>
<dbReference type="InterPro" id="IPR012340">
    <property type="entry name" value="NA-bd_OB-fold"/>
</dbReference>
<evidence type="ECO:0000259" key="6">
    <source>
        <dbReference type="PROSITE" id="PS50126"/>
    </source>
</evidence>
<dbReference type="EMBL" id="CP121671">
    <property type="protein sequence ID" value="WFT73385.1"/>
    <property type="molecule type" value="Genomic_DNA"/>
</dbReference>
<sequence length="475" mass="53648">MKTIAVQTQTSEQVGIVIENNEIVEYISTRPKVKTLSGSIYLGKVSQINKGLQAAFIDFGEERKGFLRKEAIPWANASIERTLTEGQLLVVQVTKEPLGEKGAQLSADITIPGLLVIYQPFGKRVSVSKKMDSVQAGELKSLLNEQLHSDEGVIIRTAAAIVSVTTIMNEINQLRKQWKELLPHESAAKISKILEDPILPDQLIRKHPLSQVQEIILDDSQLSQSIKNRYPVLAEKVKWVKSISGYTGKSINEVQSQLIEPVARTEQGMELIIEHTEAMTVIDINSHKYKQKTLSSSHKLEMNKEAAKEVAKQIQLRNISGMILVDFISMQEKKHEKELLRFMNTAVKKDPVVVTIVGMTKLGLMEITRKRNWTNVIRELTAQQTPSFSKDTLLFRLERELLESVQSESALVAISPSLYELKKQLLSYDISSKIPQELFVRTDPEVTGWQIELEGSLTMIREAIKRRGYHVDNLF</sequence>
<evidence type="ECO:0000313" key="8">
    <source>
        <dbReference type="Proteomes" id="UP001221597"/>
    </source>
</evidence>
<dbReference type="InterPro" id="IPR003029">
    <property type="entry name" value="S1_domain"/>
</dbReference>
<evidence type="ECO:0000256" key="2">
    <source>
        <dbReference type="ARBA" id="ARBA00022723"/>
    </source>
</evidence>
<proteinExistence type="predicted"/>
<dbReference type="CDD" id="cd04453">
    <property type="entry name" value="S1_RNase_E"/>
    <property type="match status" value="1"/>
</dbReference>
<dbReference type="PANTHER" id="PTHR30001:SF0">
    <property type="entry name" value="RIBONUCLEASE G"/>
    <property type="match status" value="1"/>
</dbReference>
<dbReference type="InterPro" id="IPR004659">
    <property type="entry name" value="RNase_E/G"/>
</dbReference>
<name>A0ABY8IXV3_9BACI</name>
<reference evidence="7 8" key="1">
    <citation type="submission" date="2023-04" db="EMBL/GenBank/DDBJ databases">
        <title>Genome sequence of Halobacillus naozhouensis KACC 21980.</title>
        <authorList>
            <person name="Kim S."/>
            <person name="Heo J."/>
            <person name="Kwon S.-W."/>
        </authorList>
    </citation>
    <scope>NUCLEOTIDE SEQUENCE [LARGE SCALE GENOMIC DNA]</scope>
    <source>
        <strain evidence="7 8">KCTC 13234</strain>
    </source>
</reference>
<protein>
    <submittedName>
        <fullName evidence="7">Ribonuclease E/G</fullName>
    </submittedName>
</protein>
<dbReference type="Pfam" id="PF10150">
    <property type="entry name" value="RNase_E_G"/>
    <property type="match status" value="1"/>
</dbReference>
<comment type="cofactor">
    <cofactor evidence="1">
        <name>Mg(2+)</name>
        <dbReference type="ChEBI" id="CHEBI:18420"/>
    </cofactor>
</comment>
<dbReference type="SMART" id="SM00316">
    <property type="entry name" value="S1"/>
    <property type="match status" value="1"/>
</dbReference>
<keyword evidence="4" id="KW-0460">Magnesium</keyword>
<evidence type="ECO:0000256" key="3">
    <source>
        <dbReference type="ARBA" id="ARBA00022801"/>
    </source>
</evidence>
<evidence type="ECO:0000256" key="5">
    <source>
        <dbReference type="ARBA" id="ARBA00022884"/>
    </source>
</evidence>
<organism evidence="7 8">
    <name type="scientific">Halobacillus naozhouensis</name>
    <dbReference type="NCBI Taxonomy" id="554880"/>
    <lineage>
        <taxon>Bacteria</taxon>
        <taxon>Bacillati</taxon>
        <taxon>Bacillota</taxon>
        <taxon>Bacilli</taxon>
        <taxon>Bacillales</taxon>
        <taxon>Bacillaceae</taxon>
        <taxon>Halobacillus</taxon>
    </lineage>
</organism>
<dbReference type="SUPFAM" id="SSF50249">
    <property type="entry name" value="Nucleic acid-binding proteins"/>
    <property type="match status" value="1"/>
</dbReference>
<evidence type="ECO:0000256" key="1">
    <source>
        <dbReference type="ARBA" id="ARBA00001946"/>
    </source>
</evidence>
<accession>A0ABY8IXV3</accession>
<dbReference type="Gene3D" id="2.40.50.140">
    <property type="entry name" value="Nucleic acid-binding proteins"/>
    <property type="match status" value="1"/>
</dbReference>
<gene>
    <name evidence="7" type="ORF">P9989_13385</name>
</gene>
<keyword evidence="5" id="KW-0694">RNA-binding</keyword>
<evidence type="ECO:0000256" key="4">
    <source>
        <dbReference type="ARBA" id="ARBA00022842"/>
    </source>
</evidence>
<feature type="domain" description="S1 motif" evidence="6">
    <location>
        <begin position="38"/>
        <end position="108"/>
    </location>
</feature>
<dbReference type="PANTHER" id="PTHR30001">
    <property type="entry name" value="RIBONUCLEASE"/>
    <property type="match status" value="1"/>
</dbReference>
<evidence type="ECO:0000313" key="7">
    <source>
        <dbReference type="EMBL" id="WFT73385.1"/>
    </source>
</evidence>
<dbReference type="Pfam" id="PF00575">
    <property type="entry name" value="S1"/>
    <property type="match status" value="1"/>
</dbReference>
<keyword evidence="8" id="KW-1185">Reference proteome</keyword>
<keyword evidence="2" id="KW-0479">Metal-binding</keyword>
<dbReference type="RefSeq" id="WP_283075396.1">
    <property type="nucleotide sequence ID" value="NZ_CP121671.1"/>
</dbReference>
<keyword evidence="3" id="KW-0378">Hydrolase</keyword>
<dbReference type="InterPro" id="IPR019307">
    <property type="entry name" value="RNA-bd_AU-1/RNase_E/G"/>
</dbReference>
<dbReference type="Proteomes" id="UP001221597">
    <property type="component" value="Chromosome"/>
</dbReference>